<organism evidence="2 3">
    <name type="scientific">Eleusine coracana subsp. coracana</name>
    <dbReference type="NCBI Taxonomy" id="191504"/>
    <lineage>
        <taxon>Eukaryota</taxon>
        <taxon>Viridiplantae</taxon>
        <taxon>Streptophyta</taxon>
        <taxon>Embryophyta</taxon>
        <taxon>Tracheophyta</taxon>
        <taxon>Spermatophyta</taxon>
        <taxon>Magnoliopsida</taxon>
        <taxon>Liliopsida</taxon>
        <taxon>Poales</taxon>
        <taxon>Poaceae</taxon>
        <taxon>PACMAD clade</taxon>
        <taxon>Chloridoideae</taxon>
        <taxon>Cynodonteae</taxon>
        <taxon>Eleusininae</taxon>
        <taxon>Eleusine</taxon>
    </lineage>
</organism>
<feature type="compositionally biased region" description="Polar residues" evidence="1">
    <location>
        <begin position="481"/>
        <end position="491"/>
    </location>
</feature>
<feature type="region of interest" description="Disordered" evidence="1">
    <location>
        <begin position="326"/>
        <end position="378"/>
    </location>
</feature>
<feature type="compositionally biased region" description="Low complexity" evidence="1">
    <location>
        <begin position="171"/>
        <end position="187"/>
    </location>
</feature>
<keyword evidence="3" id="KW-1185">Reference proteome</keyword>
<accession>A0AAV5BVJ6</accession>
<name>A0AAV5BVJ6_ELECO</name>
<reference evidence="2" key="2">
    <citation type="submission" date="2021-12" db="EMBL/GenBank/DDBJ databases">
        <title>Resequencing data analysis of finger millet.</title>
        <authorList>
            <person name="Hatakeyama M."/>
            <person name="Aluri S."/>
            <person name="Balachadran M.T."/>
            <person name="Sivarajan S.R."/>
            <person name="Poveda L."/>
            <person name="Shimizu-Inatsugi R."/>
            <person name="Schlapbach R."/>
            <person name="Sreeman S.M."/>
            <person name="Shimizu K.K."/>
        </authorList>
    </citation>
    <scope>NUCLEOTIDE SEQUENCE</scope>
</reference>
<dbReference type="InterPro" id="IPR039322">
    <property type="entry name" value="MOM1"/>
</dbReference>
<proteinExistence type="predicted"/>
<evidence type="ECO:0000313" key="2">
    <source>
        <dbReference type="EMBL" id="GJM89987.1"/>
    </source>
</evidence>
<dbReference type="EMBL" id="BQKI01000003">
    <property type="protein sequence ID" value="GJM89987.1"/>
    <property type="molecule type" value="Genomic_DNA"/>
</dbReference>
<dbReference type="PANTHER" id="PTHR35116">
    <property type="entry name" value="HELICASE PROTEIN MOM1"/>
    <property type="match status" value="1"/>
</dbReference>
<reference evidence="2" key="1">
    <citation type="journal article" date="2018" name="DNA Res.">
        <title>Multiple hybrid de novo genome assembly of finger millet, an orphan allotetraploid crop.</title>
        <authorList>
            <person name="Hatakeyama M."/>
            <person name="Aluri S."/>
            <person name="Balachadran M.T."/>
            <person name="Sivarajan S.R."/>
            <person name="Patrignani A."/>
            <person name="Gruter S."/>
            <person name="Poveda L."/>
            <person name="Shimizu-Inatsugi R."/>
            <person name="Baeten J."/>
            <person name="Francoijs K.J."/>
            <person name="Nataraja K.N."/>
            <person name="Reddy Y.A.N."/>
            <person name="Phadnis S."/>
            <person name="Ravikumar R.L."/>
            <person name="Schlapbach R."/>
            <person name="Sreeman S.M."/>
            <person name="Shimizu K.K."/>
        </authorList>
    </citation>
    <scope>NUCLEOTIDE SEQUENCE</scope>
</reference>
<feature type="compositionally biased region" description="Polar residues" evidence="1">
    <location>
        <begin position="447"/>
        <end position="456"/>
    </location>
</feature>
<dbReference type="Proteomes" id="UP001054889">
    <property type="component" value="Unassembled WGS sequence"/>
</dbReference>
<sequence>MEITLVQDAVPPKVVSACPVGNEPDQALVNSGRALESVCLPENNINCSSDGIELQRACSSTVPACHGNQLSSVFFQQSTDAPSRHEPVETESTGMLGTQVEQDLHPDMQPSTSLLDVPPQRTFTDDQSQAGCQLDKTTDMSEEDETEHPNCAIHNLVALSLSREPETDNGQKSVSAQQSKSSCAQESLSAFQHPPEEAESAGILGKLLPDDSHQSISVQDQTAQTEQAGMLGITEAQGLQHGIQPSMTAQDVHLERADLSGMLLVQSPTVLHGVQSSGDLDADPSGMQGIAAAPNLMPEIQSSSSMEDGPVGDERSGTSGTIAAQVFQPEIQPSVSIQDIPPDRTHSDDMIQISLPGQQSTGLDSQQSVPASGRPAEQVEPADILGVVVADAFQPSTLMLNQTAEAERTGLLDAVATQDSHTELLPSSTTHDVPCEETDISGMPVPQGTTSQQSLEFSRDTHAGREPENALSTLAAHDLQSVMQPSSSVQDQPVEANRAGQSDTIAAQDLHPGMQPSTVIHITPERTHSDGRIQTSPQPNQTPSQMSPQPNEAPSHQLLTQLFSVGPAAFHHLMYSSDPLRNELEKLKYCNSLLTKRHEHKKLLLQEEYNKELEKLRRKYESLHHKEDFTYRRMAAQLNDIYYKVSAQQLVAENFHEKFTKSYASQERISTRNWTGTSNFFSKHLQEHQGLKPQHYQLPCYQPLDCQRRPHLIQQGPLRSEAIQLQQTLPGNLSRATSPPLSSIPLWNGSYGAAGAQSRGPAPHLRHLQMPQPYATVHRDQQQLPIISTGGFTSLRHPSLGILTGPLAGLPSTSEPSSSVLQTMASGSNSLPALPPLLSVRWSNEVIDGFLVVSPAGDRDPPPCDMNE</sequence>
<dbReference type="GO" id="GO:0031507">
    <property type="term" value="P:heterochromatin formation"/>
    <property type="evidence" value="ECO:0007669"/>
    <property type="project" value="InterPro"/>
</dbReference>
<comment type="caution">
    <text evidence="2">The sequence shown here is derived from an EMBL/GenBank/DDBJ whole genome shotgun (WGS) entry which is preliminary data.</text>
</comment>
<protein>
    <submittedName>
        <fullName evidence="2">Uncharacterized protein</fullName>
    </submittedName>
</protein>
<feature type="compositionally biased region" description="Polar residues" evidence="1">
    <location>
        <begin position="121"/>
        <end position="131"/>
    </location>
</feature>
<feature type="compositionally biased region" description="Low complexity" evidence="1">
    <location>
        <begin position="534"/>
        <end position="550"/>
    </location>
</feature>
<feature type="region of interest" description="Disordered" evidence="1">
    <location>
        <begin position="528"/>
        <end position="553"/>
    </location>
</feature>
<evidence type="ECO:0000256" key="1">
    <source>
        <dbReference type="SAM" id="MobiDB-lite"/>
    </source>
</evidence>
<dbReference type="Gene3D" id="6.10.250.1310">
    <property type="match status" value="1"/>
</dbReference>
<dbReference type="AlphaFoldDB" id="A0AAV5BVJ6"/>
<feature type="region of interest" description="Disordered" evidence="1">
    <location>
        <begin position="104"/>
        <end position="132"/>
    </location>
</feature>
<feature type="region of interest" description="Disordered" evidence="1">
    <location>
        <begin position="164"/>
        <end position="199"/>
    </location>
</feature>
<feature type="region of interest" description="Disordered" evidence="1">
    <location>
        <begin position="420"/>
        <end position="466"/>
    </location>
</feature>
<evidence type="ECO:0000313" key="3">
    <source>
        <dbReference type="Proteomes" id="UP001054889"/>
    </source>
</evidence>
<gene>
    <name evidence="2" type="primary">ga06221</name>
    <name evidence="2" type="ORF">PR202_ga06221</name>
</gene>
<dbReference type="PANTHER" id="PTHR35116:SF2">
    <property type="entry name" value="ATP-DEPENDENT HELICASE FAMILY PROTEIN-RELATED"/>
    <property type="match status" value="1"/>
</dbReference>
<feature type="region of interest" description="Disordered" evidence="1">
    <location>
        <begin position="481"/>
        <end position="500"/>
    </location>
</feature>
<feature type="compositionally biased region" description="Basic and acidic residues" evidence="1">
    <location>
        <begin position="457"/>
        <end position="466"/>
    </location>
</feature>
<feature type="compositionally biased region" description="Polar residues" evidence="1">
    <location>
        <begin position="355"/>
        <end position="370"/>
    </location>
</feature>